<sequence length="59" mass="7051">MKLQITEETGEIGKIRRIYNYDMRLDPDSPGFLGQFFEKREKALLRYSDLIRKVIESIE</sequence>
<proteinExistence type="predicted"/>
<reference evidence="1" key="1">
    <citation type="journal article" date="2014" name="Front. Microbiol.">
        <title>High frequency of phylogenetically diverse reductive dehalogenase-homologous genes in deep subseafloor sedimentary metagenomes.</title>
        <authorList>
            <person name="Kawai M."/>
            <person name="Futagami T."/>
            <person name="Toyoda A."/>
            <person name="Takaki Y."/>
            <person name="Nishi S."/>
            <person name="Hori S."/>
            <person name="Arai W."/>
            <person name="Tsubouchi T."/>
            <person name="Morono Y."/>
            <person name="Uchiyama I."/>
            <person name="Ito T."/>
            <person name="Fujiyama A."/>
            <person name="Inagaki F."/>
            <person name="Takami H."/>
        </authorList>
    </citation>
    <scope>NUCLEOTIDE SEQUENCE</scope>
    <source>
        <strain evidence="1">Expedition CK06-06</strain>
    </source>
</reference>
<protein>
    <submittedName>
        <fullName evidence="1">Uncharacterized protein</fullName>
    </submittedName>
</protein>
<comment type="caution">
    <text evidence="1">The sequence shown here is derived from an EMBL/GenBank/DDBJ whole genome shotgun (WGS) entry which is preliminary data.</text>
</comment>
<dbReference type="AlphaFoldDB" id="X1G0Q9"/>
<accession>X1G0Q9</accession>
<organism evidence="1">
    <name type="scientific">marine sediment metagenome</name>
    <dbReference type="NCBI Taxonomy" id="412755"/>
    <lineage>
        <taxon>unclassified sequences</taxon>
        <taxon>metagenomes</taxon>
        <taxon>ecological metagenomes</taxon>
    </lineage>
</organism>
<name>X1G0Q9_9ZZZZ</name>
<dbReference type="EMBL" id="BARU01008223">
    <property type="protein sequence ID" value="GAH38400.1"/>
    <property type="molecule type" value="Genomic_DNA"/>
</dbReference>
<gene>
    <name evidence="1" type="ORF">S03H2_16121</name>
</gene>
<evidence type="ECO:0000313" key="1">
    <source>
        <dbReference type="EMBL" id="GAH38400.1"/>
    </source>
</evidence>